<dbReference type="Gramene" id="rna50694">
    <property type="protein sequence ID" value="RHN38462.1"/>
    <property type="gene ID" value="gene50694"/>
</dbReference>
<reference evidence="2" key="1">
    <citation type="journal article" date="2018" name="Nat. Plants">
        <title>Whole-genome landscape of Medicago truncatula symbiotic genes.</title>
        <authorList>
            <person name="Pecrix Y."/>
            <person name="Staton S.E."/>
            <person name="Sallet E."/>
            <person name="Lelandais-Briere C."/>
            <person name="Moreau S."/>
            <person name="Carrere S."/>
            <person name="Blein T."/>
            <person name="Jardinaud M.F."/>
            <person name="Latrasse D."/>
            <person name="Zouine M."/>
            <person name="Zahm M."/>
            <person name="Kreplak J."/>
            <person name="Mayjonade B."/>
            <person name="Satge C."/>
            <person name="Perez M."/>
            <person name="Cauet S."/>
            <person name="Marande W."/>
            <person name="Chantry-Darmon C."/>
            <person name="Lopez-Roques C."/>
            <person name="Bouchez O."/>
            <person name="Berard A."/>
            <person name="Debelle F."/>
            <person name="Munos S."/>
            <person name="Bendahmane A."/>
            <person name="Berges H."/>
            <person name="Niebel A."/>
            <person name="Buitink J."/>
            <person name="Frugier F."/>
            <person name="Benhamed M."/>
            <person name="Crespi M."/>
            <person name="Gouzy J."/>
            <person name="Gamas P."/>
        </authorList>
    </citation>
    <scope>NUCLEOTIDE SEQUENCE [LARGE SCALE GENOMIC DNA]</scope>
    <source>
        <strain evidence="2">cv. Jemalong A17</strain>
    </source>
</reference>
<organism evidence="1 2">
    <name type="scientific">Medicago truncatula</name>
    <name type="common">Barrel medic</name>
    <name type="synonym">Medicago tribuloides</name>
    <dbReference type="NCBI Taxonomy" id="3880"/>
    <lineage>
        <taxon>Eukaryota</taxon>
        <taxon>Viridiplantae</taxon>
        <taxon>Streptophyta</taxon>
        <taxon>Embryophyta</taxon>
        <taxon>Tracheophyta</taxon>
        <taxon>Spermatophyta</taxon>
        <taxon>Magnoliopsida</taxon>
        <taxon>eudicotyledons</taxon>
        <taxon>Gunneridae</taxon>
        <taxon>Pentapetalae</taxon>
        <taxon>rosids</taxon>
        <taxon>fabids</taxon>
        <taxon>Fabales</taxon>
        <taxon>Fabaceae</taxon>
        <taxon>Papilionoideae</taxon>
        <taxon>50 kb inversion clade</taxon>
        <taxon>NPAAA clade</taxon>
        <taxon>Hologalegina</taxon>
        <taxon>IRL clade</taxon>
        <taxon>Trifolieae</taxon>
        <taxon>Medicago</taxon>
    </lineage>
</organism>
<evidence type="ECO:0000313" key="1">
    <source>
        <dbReference type="EMBL" id="RHN38462.1"/>
    </source>
</evidence>
<evidence type="ECO:0000313" key="2">
    <source>
        <dbReference type="Proteomes" id="UP000265566"/>
    </source>
</evidence>
<sequence>MSTIYSYFRLEMKDSLYPELLNQTRTLLILTSRYSNPLFLNRTRRQCSNHFKVLVLEEWQKIAKTREQKGHWHRG</sequence>
<dbReference type="Proteomes" id="UP000265566">
    <property type="component" value="Unassembled WGS sequence"/>
</dbReference>
<dbReference type="AlphaFoldDB" id="A0A396G9G0"/>
<protein>
    <submittedName>
        <fullName evidence="1">Uncharacterized protein</fullName>
    </submittedName>
</protein>
<proteinExistence type="predicted"/>
<dbReference type="EMBL" id="PSQE01000011">
    <property type="protein sequence ID" value="RHN38462.1"/>
    <property type="molecule type" value="Genomic_DNA"/>
</dbReference>
<gene>
    <name evidence="1" type="ORF">MtrunA17_Chr0c03g0489921</name>
</gene>
<comment type="caution">
    <text evidence="1">The sequence shown here is derived from an EMBL/GenBank/DDBJ whole genome shotgun (WGS) entry which is preliminary data.</text>
</comment>
<accession>A0A396G9G0</accession>
<name>A0A396G9G0_MEDTR</name>